<evidence type="ECO:0000256" key="5">
    <source>
        <dbReference type="ARBA" id="ARBA00022692"/>
    </source>
</evidence>
<reference evidence="9 10" key="1">
    <citation type="submission" date="2015-02" db="EMBL/GenBank/DDBJ databases">
        <title>Genome Sequencing of Rickettsiales.</title>
        <authorList>
            <person name="Daugherty S.C."/>
            <person name="Su Q."/>
            <person name="Abolude K."/>
            <person name="Beier-Sexton M."/>
            <person name="Carlyon J.A."/>
            <person name="Carter R."/>
            <person name="Day N.P."/>
            <person name="Dumler S.J."/>
            <person name="Dyachenko V."/>
            <person name="Godinez A."/>
            <person name="Kurtti T.J."/>
            <person name="Lichay M."/>
            <person name="Mullins K.E."/>
            <person name="Ott S."/>
            <person name="Pappas-Brown V."/>
            <person name="Paris D.H."/>
            <person name="Patel P."/>
            <person name="Richards A.L."/>
            <person name="Sadzewicz L."/>
            <person name="Sears K."/>
            <person name="Seidman D."/>
            <person name="Sengamalay N."/>
            <person name="Stenos J."/>
            <person name="Tallon L.J."/>
            <person name="Vincent G."/>
            <person name="Fraser C.M."/>
            <person name="Munderloh U."/>
            <person name="Dunning-Hotopp J.C."/>
        </authorList>
    </citation>
    <scope>NUCLEOTIDE SEQUENCE [LARGE SCALE GENOMIC DNA]</scope>
    <source>
        <strain evidence="9 10">RML An4</strain>
    </source>
</reference>
<dbReference type="PANTHER" id="PTHR30341:SF0">
    <property type="entry name" value="NA(+)_H(+) ANTIPORTER NHAA"/>
    <property type="match status" value="1"/>
</dbReference>
<dbReference type="Pfam" id="PF06965">
    <property type="entry name" value="Na_H_antiport_1"/>
    <property type="match status" value="1"/>
</dbReference>
<dbReference type="InterPro" id="IPR004670">
    <property type="entry name" value="NhaA"/>
</dbReference>
<feature type="transmembrane region" description="Helical" evidence="8">
    <location>
        <begin position="59"/>
        <end position="92"/>
    </location>
</feature>
<evidence type="ECO:0000313" key="9">
    <source>
        <dbReference type="EMBL" id="KJV90524.1"/>
    </source>
</evidence>
<evidence type="ECO:0000256" key="8">
    <source>
        <dbReference type="SAM" id="Phobius"/>
    </source>
</evidence>
<dbReference type="GO" id="GO:0015385">
    <property type="term" value="F:sodium:proton antiporter activity"/>
    <property type="evidence" value="ECO:0007669"/>
    <property type="project" value="TreeGrafter"/>
</dbReference>
<evidence type="ECO:0000256" key="2">
    <source>
        <dbReference type="ARBA" id="ARBA00008041"/>
    </source>
</evidence>
<comment type="subcellular location">
    <subcellularLocation>
        <location evidence="1">Cell inner membrane</location>
        <topology evidence="1">Multi-pass membrane protein</topology>
    </subcellularLocation>
</comment>
<accession>A0A0F3QGE8</accession>
<dbReference type="PANTHER" id="PTHR30341">
    <property type="entry name" value="SODIUM ION/PROTON ANTIPORTER NHAA-RELATED"/>
    <property type="match status" value="1"/>
</dbReference>
<comment type="caution">
    <text evidence="9">The sequence shown here is derived from an EMBL/GenBank/DDBJ whole genome shotgun (WGS) entry which is preliminary data.</text>
</comment>
<dbReference type="GO" id="GO:0006885">
    <property type="term" value="P:regulation of pH"/>
    <property type="evidence" value="ECO:0007669"/>
    <property type="project" value="InterPro"/>
</dbReference>
<keyword evidence="7 8" id="KW-0472">Membrane</keyword>
<evidence type="ECO:0000313" key="10">
    <source>
        <dbReference type="Proteomes" id="UP000033661"/>
    </source>
</evidence>
<feature type="transmembrane region" description="Helical" evidence="8">
    <location>
        <begin position="142"/>
        <end position="162"/>
    </location>
</feature>
<feature type="transmembrane region" description="Helical" evidence="8">
    <location>
        <begin position="112"/>
        <end position="130"/>
    </location>
</feature>
<feature type="transmembrane region" description="Helical" evidence="8">
    <location>
        <begin position="182"/>
        <end position="203"/>
    </location>
</feature>
<keyword evidence="10" id="KW-1185">Reference proteome</keyword>
<evidence type="ECO:0000256" key="1">
    <source>
        <dbReference type="ARBA" id="ARBA00004429"/>
    </source>
</evidence>
<dbReference type="InterPro" id="IPR023171">
    <property type="entry name" value="Na/H_antiporter_dom_sf"/>
</dbReference>
<evidence type="ECO:0000256" key="4">
    <source>
        <dbReference type="ARBA" id="ARBA00022475"/>
    </source>
</evidence>
<sequence length="239" mass="26443">MSIDNKLKELIKSGTFVGIILIIIALFYTKTINIPALFISFVIIIILFILNYKQVKHLLYYTIVGVLLWVSMVEAGIHGTLCGAIIALFIPVNIKGQINSSFHKLEKLIQPFVNYFILPLFVFMNSGVLLKDFSFRSVCSSLTFGIILGLFIGKQLGVMLFSYPCVKFNFCSLPSNTSWLKFYSIAILGGIGFTLSLFIGGITFEGGCPSNSMRVAVIIGSLLSALFGILVMRYCTKSK</sequence>
<proteinExistence type="inferred from homology"/>
<evidence type="ECO:0000256" key="6">
    <source>
        <dbReference type="ARBA" id="ARBA00022989"/>
    </source>
</evidence>
<gene>
    <name evidence="9" type="ORF">RBEAN4_1530</name>
</gene>
<dbReference type="PATRIC" id="fig|1359193.3.peg.1485"/>
<feature type="transmembrane region" description="Helical" evidence="8">
    <location>
        <begin position="215"/>
        <end position="234"/>
    </location>
</feature>
<dbReference type="GO" id="GO:0005886">
    <property type="term" value="C:plasma membrane"/>
    <property type="evidence" value="ECO:0007669"/>
    <property type="project" value="UniProtKB-SubCell"/>
</dbReference>
<evidence type="ECO:0000256" key="3">
    <source>
        <dbReference type="ARBA" id="ARBA00015550"/>
    </source>
</evidence>
<dbReference type="EMBL" id="LAOI01000001">
    <property type="protein sequence ID" value="KJV90524.1"/>
    <property type="molecule type" value="Genomic_DNA"/>
</dbReference>
<organism evidence="9 10">
    <name type="scientific">Rickettsia bellii str. RML An4</name>
    <dbReference type="NCBI Taxonomy" id="1359193"/>
    <lineage>
        <taxon>Bacteria</taxon>
        <taxon>Pseudomonadati</taxon>
        <taxon>Pseudomonadota</taxon>
        <taxon>Alphaproteobacteria</taxon>
        <taxon>Rickettsiales</taxon>
        <taxon>Rickettsiaceae</taxon>
        <taxon>Rickettsieae</taxon>
        <taxon>Rickettsia</taxon>
        <taxon>belli group</taxon>
    </lineage>
</organism>
<keyword evidence="4" id="KW-1003">Cell membrane</keyword>
<feature type="transmembrane region" description="Helical" evidence="8">
    <location>
        <begin position="10"/>
        <end position="28"/>
    </location>
</feature>
<keyword evidence="5 8" id="KW-0812">Transmembrane</keyword>
<name>A0A0F3QGE8_RICBE</name>
<dbReference type="AlphaFoldDB" id="A0A0F3QGE8"/>
<dbReference type="Proteomes" id="UP000033661">
    <property type="component" value="Unassembled WGS sequence"/>
</dbReference>
<comment type="similarity">
    <text evidence="2">Belongs to the NhaA Na(+)/H(+) (TC 2.A.33) antiporter family.</text>
</comment>
<evidence type="ECO:0000256" key="7">
    <source>
        <dbReference type="ARBA" id="ARBA00023136"/>
    </source>
</evidence>
<dbReference type="Gene3D" id="1.20.1530.10">
    <property type="entry name" value="Na+/H+ antiporter like domain"/>
    <property type="match status" value="1"/>
</dbReference>
<feature type="transmembrane region" description="Helical" evidence="8">
    <location>
        <begin position="34"/>
        <end position="52"/>
    </location>
</feature>
<keyword evidence="6 8" id="KW-1133">Transmembrane helix</keyword>
<protein>
    <recommendedName>
        <fullName evidence="3">Putative Na(+)/H(+) antiporter NhaA homolog</fullName>
    </recommendedName>
</protein>